<dbReference type="SUPFAM" id="SSF51735">
    <property type="entry name" value="NAD(P)-binding Rossmann-fold domains"/>
    <property type="match status" value="1"/>
</dbReference>
<dbReference type="InterPro" id="IPR036291">
    <property type="entry name" value="NAD(P)-bd_dom_sf"/>
</dbReference>
<dbReference type="Proteomes" id="UP000070168">
    <property type="component" value="Unassembled WGS sequence"/>
</dbReference>
<dbReference type="GeneID" id="63710160"/>
<evidence type="ECO:0000256" key="2">
    <source>
        <dbReference type="ARBA" id="ARBA00022857"/>
    </source>
</evidence>
<reference evidence="4 5" key="1">
    <citation type="journal article" date="2016" name="BMC Genomics">
        <title>Genome sequencing and secondary metabolism of the postharvest pathogen Penicillium griseofulvum.</title>
        <authorList>
            <person name="Banani H."/>
            <person name="Marcet-Houben M."/>
            <person name="Ballester A.R."/>
            <person name="Abbruscato P."/>
            <person name="Gonzalez-Candelas L."/>
            <person name="Gabaldon T."/>
            <person name="Spadaro D."/>
        </authorList>
    </citation>
    <scope>NUCLEOTIDE SEQUENCE [LARGE SCALE GENOMIC DNA]</scope>
    <source>
        <strain evidence="4 5">PG3</strain>
    </source>
</reference>
<dbReference type="RefSeq" id="XP_040652537.1">
    <property type="nucleotide sequence ID" value="XM_040794860.1"/>
</dbReference>
<comment type="similarity">
    <text evidence="1">Belongs to the short-chain dehydrogenases/reductases (SDR) family.</text>
</comment>
<name>A0A135LYF4_PENPA</name>
<sequence>MTMSTTVLVTGGNRGLGKGFVATYLSTPNTTVVATVRDLSKSESLSALPKASGSSLLIVKLDLSSADSIVTAIDTLKTHKIGALDIVIANAGISGPTRSLAEAPVSELQRYIDVNAYGPFELFKAVLPLLRASSAGTKAKFVLISSAGGSLTNMYNFMPIPAYGASKALANFLFKWLALDNKDLIIWAQNPGNVDTDMARDGLGVAKSLGFDLSSVRFTPPEESARAIIKVIDGATAEMNGKFLDHDGSELTW</sequence>
<keyword evidence="3" id="KW-0560">Oxidoreductase</keyword>
<accession>A0A135LYF4</accession>
<dbReference type="AlphaFoldDB" id="A0A135LYF4"/>
<keyword evidence="5" id="KW-1185">Reference proteome</keyword>
<dbReference type="PANTHER" id="PTHR43544">
    <property type="entry name" value="SHORT-CHAIN DEHYDROGENASE/REDUCTASE"/>
    <property type="match status" value="1"/>
</dbReference>
<keyword evidence="2" id="KW-0521">NADP</keyword>
<evidence type="ECO:0000256" key="1">
    <source>
        <dbReference type="ARBA" id="ARBA00006484"/>
    </source>
</evidence>
<comment type="caution">
    <text evidence="4">The sequence shown here is derived from an EMBL/GenBank/DDBJ whole genome shotgun (WGS) entry which is preliminary data.</text>
</comment>
<dbReference type="EMBL" id="LHQR01000013">
    <property type="protein sequence ID" value="KXG54002.1"/>
    <property type="molecule type" value="Genomic_DNA"/>
</dbReference>
<dbReference type="PANTHER" id="PTHR43544:SF7">
    <property type="entry name" value="NADB-LER2"/>
    <property type="match status" value="1"/>
</dbReference>
<dbReference type="InterPro" id="IPR002347">
    <property type="entry name" value="SDR_fam"/>
</dbReference>
<gene>
    <name evidence="4" type="ORF">PGRI_071460</name>
</gene>
<organism evidence="4 5">
    <name type="scientific">Penicillium patulum</name>
    <name type="common">Penicillium griseofulvum</name>
    <dbReference type="NCBI Taxonomy" id="5078"/>
    <lineage>
        <taxon>Eukaryota</taxon>
        <taxon>Fungi</taxon>
        <taxon>Dikarya</taxon>
        <taxon>Ascomycota</taxon>
        <taxon>Pezizomycotina</taxon>
        <taxon>Eurotiomycetes</taxon>
        <taxon>Eurotiomycetidae</taxon>
        <taxon>Eurotiales</taxon>
        <taxon>Aspergillaceae</taxon>
        <taxon>Penicillium</taxon>
    </lineage>
</organism>
<evidence type="ECO:0000313" key="5">
    <source>
        <dbReference type="Proteomes" id="UP000070168"/>
    </source>
</evidence>
<dbReference type="InterPro" id="IPR051468">
    <property type="entry name" value="Fungal_SecMetab_SDRs"/>
</dbReference>
<dbReference type="GO" id="GO:0005737">
    <property type="term" value="C:cytoplasm"/>
    <property type="evidence" value="ECO:0007669"/>
    <property type="project" value="TreeGrafter"/>
</dbReference>
<dbReference type="Gene3D" id="3.40.50.720">
    <property type="entry name" value="NAD(P)-binding Rossmann-like Domain"/>
    <property type="match status" value="1"/>
</dbReference>
<protein>
    <submittedName>
        <fullName evidence="4">Short-chain dehydrogenase/reductase SDR</fullName>
    </submittedName>
</protein>
<dbReference type="PRINTS" id="PR00081">
    <property type="entry name" value="GDHRDH"/>
</dbReference>
<dbReference type="OrthoDB" id="9876299at2759"/>
<dbReference type="OMA" id="KWLALDN"/>
<dbReference type="Pfam" id="PF00106">
    <property type="entry name" value="adh_short"/>
    <property type="match status" value="1"/>
</dbReference>
<dbReference type="GO" id="GO:0016491">
    <property type="term" value="F:oxidoreductase activity"/>
    <property type="evidence" value="ECO:0007669"/>
    <property type="project" value="UniProtKB-KW"/>
</dbReference>
<proteinExistence type="inferred from homology"/>
<evidence type="ECO:0000313" key="4">
    <source>
        <dbReference type="EMBL" id="KXG54002.1"/>
    </source>
</evidence>
<evidence type="ECO:0000256" key="3">
    <source>
        <dbReference type="ARBA" id="ARBA00023002"/>
    </source>
</evidence>
<dbReference type="CDD" id="cd05325">
    <property type="entry name" value="carb_red_sniffer_like_SDR_c"/>
    <property type="match status" value="1"/>
</dbReference>